<name>A0A923I7C7_9FIRM</name>
<organism evidence="2 3">
    <name type="scientific">Anaerofilum hominis</name>
    <dbReference type="NCBI Taxonomy" id="2763016"/>
    <lineage>
        <taxon>Bacteria</taxon>
        <taxon>Bacillati</taxon>
        <taxon>Bacillota</taxon>
        <taxon>Clostridia</taxon>
        <taxon>Eubacteriales</taxon>
        <taxon>Oscillospiraceae</taxon>
        <taxon>Anaerofilum</taxon>
    </lineage>
</organism>
<feature type="domain" description="GyrI-like small molecule binding" evidence="1">
    <location>
        <begin position="21"/>
        <end position="212"/>
    </location>
</feature>
<dbReference type="EMBL" id="JACONZ010000001">
    <property type="protein sequence ID" value="MBC5580484.1"/>
    <property type="molecule type" value="Genomic_DNA"/>
</dbReference>
<gene>
    <name evidence="2" type="ORF">H8S23_03095</name>
</gene>
<dbReference type="AlphaFoldDB" id="A0A923I7C7"/>
<sequence length="218" mass="24765">MDGKRDYKKEFPDLYHPKQAPALVEVPPMTFIMVDGRGDPNEEGGSYQQAVGLLYGLTFTIKMSRKSGSAPEGYFEYVVPPLEGLWWSEDALWQGESAPDKSRFCWTSMIRQPEFVTPEVFCWAKEALAKKKPELDLSPARLETFCEGLCVQAMHVGPYDTEPATLARMQQFVRDSGCREDLENGRRHHELYLGDPRRTAPERLRTVLRHPVARGADG</sequence>
<evidence type="ECO:0000313" key="3">
    <source>
        <dbReference type="Proteomes" id="UP000659630"/>
    </source>
</evidence>
<protein>
    <submittedName>
        <fullName evidence="2">GyrI-like domain-containing protein</fullName>
    </submittedName>
</protein>
<keyword evidence="3" id="KW-1185">Reference proteome</keyword>
<reference evidence="2" key="1">
    <citation type="submission" date="2020-08" db="EMBL/GenBank/DDBJ databases">
        <title>Genome public.</title>
        <authorList>
            <person name="Liu C."/>
            <person name="Sun Q."/>
        </authorList>
    </citation>
    <scope>NUCLEOTIDE SEQUENCE</scope>
    <source>
        <strain evidence="2">BX8</strain>
    </source>
</reference>
<dbReference type="InterPro" id="IPR011256">
    <property type="entry name" value="Reg_factor_effector_dom_sf"/>
</dbReference>
<dbReference type="Pfam" id="PF06445">
    <property type="entry name" value="GyrI-like"/>
    <property type="match status" value="1"/>
</dbReference>
<evidence type="ECO:0000313" key="2">
    <source>
        <dbReference type="EMBL" id="MBC5580484.1"/>
    </source>
</evidence>
<proteinExistence type="predicted"/>
<dbReference type="InterPro" id="IPR029442">
    <property type="entry name" value="GyrI-like"/>
</dbReference>
<dbReference type="Proteomes" id="UP000659630">
    <property type="component" value="Unassembled WGS sequence"/>
</dbReference>
<comment type="caution">
    <text evidence="2">The sequence shown here is derived from an EMBL/GenBank/DDBJ whole genome shotgun (WGS) entry which is preliminary data.</text>
</comment>
<dbReference type="Gene3D" id="3.20.80.10">
    <property type="entry name" value="Regulatory factor, effector binding domain"/>
    <property type="match status" value="1"/>
</dbReference>
<dbReference type="InterPro" id="IPR008319">
    <property type="entry name" value="GyrI-like_CCH_Lin2189-like"/>
</dbReference>
<accession>A0A923I7C7</accession>
<evidence type="ECO:0000259" key="1">
    <source>
        <dbReference type="Pfam" id="PF06445"/>
    </source>
</evidence>
<dbReference type="RefSeq" id="WP_186886833.1">
    <property type="nucleotide sequence ID" value="NZ_JACONZ010000001.1"/>
</dbReference>
<dbReference type="PIRSF" id="PIRSF031644">
    <property type="entry name" value="UCP031644"/>
    <property type="match status" value="1"/>
</dbReference>